<dbReference type="InterPro" id="IPR016024">
    <property type="entry name" value="ARM-type_fold"/>
</dbReference>
<dbReference type="SUPFAM" id="SSF48371">
    <property type="entry name" value="ARM repeat"/>
    <property type="match status" value="1"/>
</dbReference>
<name>A0A6A1VNC9_9ROSI</name>
<proteinExistence type="predicted"/>
<keyword evidence="3" id="KW-0472">Membrane</keyword>
<dbReference type="PROSITE" id="PS50176">
    <property type="entry name" value="ARM_REPEAT"/>
    <property type="match status" value="1"/>
</dbReference>
<dbReference type="Proteomes" id="UP000516437">
    <property type="component" value="Chromosome 5"/>
</dbReference>
<dbReference type="InterPro" id="IPR011989">
    <property type="entry name" value="ARM-like"/>
</dbReference>
<dbReference type="Gene3D" id="1.25.10.10">
    <property type="entry name" value="Leucine-rich Repeat Variant"/>
    <property type="match status" value="1"/>
</dbReference>
<reference evidence="4 5" key="1">
    <citation type="journal article" date="2019" name="Plant Biotechnol. J.">
        <title>The red bayberry genome and genetic basis of sex determination.</title>
        <authorList>
            <person name="Jia H.M."/>
            <person name="Jia H.J."/>
            <person name="Cai Q.L."/>
            <person name="Wang Y."/>
            <person name="Zhao H.B."/>
            <person name="Yang W.F."/>
            <person name="Wang G.Y."/>
            <person name="Li Y.H."/>
            <person name="Zhan D.L."/>
            <person name="Shen Y.T."/>
            <person name="Niu Q.F."/>
            <person name="Chang L."/>
            <person name="Qiu J."/>
            <person name="Zhao L."/>
            <person name="Xie H.B."/>
            <person name="Fu W.Y."/>
            <person name="Jin J."/>
            <person name="Li X.W."/>
            <person name="Jiao Y."/>
            <person name="Zhou C.C."/>
            <person name="Tu T."/>
            <person name="Chai C.Y."/>
            <person name="Gao J.L."/>
            <person name="Fan L.J."/>
            <person name="van de Weg E."/>
            <person name="Wang J.Y."/>
            <person name="Gao Z.S."/>
        </authorList>
    </citation>
    <scope>NUCLEOTIDE SEQUENCE [LARGE SCALE GENOMIC DNA]</scope>
    <source>
        <tissue evidence="4">Leaves</tissue>
    </source>
</reference>
<evidence type="ECO:0000313" key="4">
    <source>
        <dbReference type="EMBL" id="KAB1214165.1"/>
    </source>
</evidence>
<dbReference type="EMBL" id="RXIC02000023">
    <property type="protein sequence ID" value="KAB1214165.1"/>
    <property type="molecule type" value="Genomic_DNA"/>
</dbReference>
<evidence type="ECO:0000256" key="1">
    <source>
        <dbReference type="ARBA" id="ARBA00022737"/>
    </source>
</evidence>
<evidence type="ECO:0000313" key="5">
    <source>
        <dbReference type="Proteomes" id="UP000516437"/>
    </source>
</evidence>
<sequence length="701" mass="78599">MDRRNSAEAGESTRVQIEVFGSGTITSELTSSIQKTGSGMQDSIDSVSSPKTAVRPPEMDLTLFALRLAVLEKAATGLGTLAFVWATVVLLGGFAVVLDSTDFWKLIKHDYGEVEKEDTEKRNRKGALYFFYSLALAEALLFLMEKAYCEWKVSFCRLLDKVNEECDFGPSGRATIRRFFYDAYSRCVNGSIFDGLQMDMFTFATDLLVSNSPEEQLIGVRILQKFALSERFSHETLQKIGINLSVIERLVEMLNWTDPEDEEIRRSAAEILSKLAGKKQNSLRISGIAGAMESISSLLQRKRSSSSEAEEISEKKTIDDHANYDWWTFNDLGLHILKKLARDRDNCGKIGNTRGLLTKIIGFSHAEYRLLQDKTVAVSQIRIVKRSLQVVEMLANTTGTTGKQLRKEISEIVFTVSNIRDILRYGEMHPKLQKHGILILTSLAQEQDATERIGSTGGILKDLFSIFFKEGTTKDQNNVRTAAGEALTYLALESQSNCHRILKLHVLERLVEAQENSLLRLHAAKILRHLCTYSAADLLDLLKGVTAAAPTVIQAIVLEENKPQEVMLGLAARSFNLMTPEESSINFKRAKVTETALATVLVQILDKHRYPPVKFPKIRRFAIELAIWMMRDNKTDVCIFKDLETERVLENVLETTTELESFNIVSGAVGLYRHGTTIHSLVETALKVLDERWKGKDPATG</sequence>
<keyword evidence="3" id="KW-1133">Transmembrane helix</keyword>
<keyword evidence="5" id="KW-1185">Reference proteome</keyword>
<dbReference type="OrthoDB" id="662108at2759"/>
<keyword evidence="3" id="KW-0812">Transmembrane</keyword>
<evidence type="ECO:0000256" key="2">
    <source>
        <dbReference type="PROSITE-ProRule" id="PRU00259"/>
    </source>
</evidence>
<feature type="transmembrane region" description="Helical" evidence="3">
    <location>
        <begin position="74"/>
        <end position="98"/>
    </location>
</feature>
<dbReference type="PANTHER" id="PTHR33115:SF50">
    <property type="entry name" value="ARM REPEAT SUPERFAMILY PROTEIN"/>
    <property type="match status" value="1"/>
</dbReference>
<accession>A0A6A1VNC9</accession>
<dbReference type="PANTHER" id="PTHR33115">
    <property type="entry name" value="ARM REPEAT SUPERFAMILY PROTEIN"/>
    <property type="match status" value="1"/>
</dbReference>
<evidence type="ECO:0000256" key="3">
    <source>
        <dbReference type="SAM" id="Phobius"/>
    </source>
</evidence>
<feature type="transmembrane region" description="Helical" evidence="3">
    <location>
        <begin position="126"/>
        <end position="144"/>
    </location>
</feature>
<comment type="caution">
    <text evidence="4">The sequence shown here is derived from an EMBL/GenBank/DDBJ whole genome shotgun (WGS) entry which is preliminary data.</text>
</comment>
<feature type="repeat" description="ARM" evidence="2">
    <location>
        <begin position="245"/>
        <end position="290"/>
    </location>
</feature>
<dbReference type="AlphaFoldDB" id="A0A6A1VNC9"/>
<keyword evidence="1" id="KW-0677">Repeat</keyword>
<dbReference type="InterPro" id="IPR000225">
    <property type="entry name" value="Armadillo"/>
</dbReference>
<protein>
    <submittedName>
        <fullName evidence="4">Uncharacterized protein</fullName>
    </submittedName>
</protein>
<gene>
    <name evidence="4" type="ORF">CJ030_MR5G027220</name>
</gene>
<organism evidence="4 5">
    <name type="scientific">Morella rubra</name>
    <name type="common">Chinese bayberry</name>
    <dbReference type="NCBI Taxonomy" id="262757"/>
    <lineage>
        <taxon>Eukaryota</taxon>
        <taxon>Viridiplantae</taxon>
        <taxon>Streptophyta</taxon>
        <taxon>Embryophyta</taxon>
        <taxon>Tracheophyta</taxon>
        <taxon>Spermatophyta</taxon>
        <taxon>Magnoliopsida</taxon>
        <taxon>eudicotyledons</taxon>
        <taxon>Gunneridae</taxon>
        <taxon>Pentapetalae</taxon>
        <taxon>rosids</taxon>
        <taxon>fabids</taxon>
        <taxon>Fagales</taxon>
        <taxon>Myricaceae</taxon>
        <taxon>Morella</taxon>
    </lineage>
</organism>